<reference evidence="1 2" key="1">
    <citation type="submission" date="2016-11" db="EMBL/GenBank/DDBJ databases">
        <authorList>
            <person name="Jaros S."/>
            <person name="Januszkiewicz K."/>
            <person name="Wedrychowicz H."/>
        </authorList>
    </citation>
    <scope>NUCLEOTIDE SEQUENCE [LARGE SCALE GENOMIC DNA]</scope>
    <source>
        <strain evidence="1 2">DSM 25661</strain>
    </source>
</reference>
<name>A0A1M4V5J6_9FLAO</name>
<protein>
    <submittedName>
        <fullName evidence="1">Uncharacterized protein</fullName>
    </submittedName>
</protein>
<evidence type="ECO:0000313" key="2">
    <source>
        <dbReference type="Proteomes" id="UP000184462"/>
    </source>
</evidence>
<dbReference type="STRING" id="1155689.SAMN05444278_103256"/>
<dbReference type="OrthoDB" id="2081174at2"/>
<dbReference type="AlphaFoldDB" id="A0A1M4V5J6"/>
<keyword evidence="2" id="KW-1185">Reference proteome</keyword>
<organism evidence="1 2">
    <name type="scientific">Psychroflexus salarius</name>
    <dbReference type="NCBI Taxonomy" id="1155689"/>
    <lineage>
        <taxon>Bacteria</taxon>
        <taxon>Pseudomonadati</taxon>
        <taxon>Bacteroidota</taxon>
        <taxon>Flavobacteriia</taxon>
        <taxon>Flavobacteriales</taxon>
        <taxon>Flavobacteriaceae</taxon>
        <taxon>Psychroflexus</taxon>
    </lineage>
</organism>
<proteinExistence type="predicted"/>
<dbReference type="Proteomes" id="UP000184462">
    <property type="component" value="Unassembled WGS sequence"/>
</dbReference>
<accession>A0A1M4V5J6</accession>
<sequence>MKKLLKTISAKLGYQTEKKLILLMSDDWGSLRLKSKQSRERLKDLDVLGNNRFDQYDALETNQDLEELFNVLIKYKDYKGNHPIITAVTNLGNPDFKRIQASDFKNYEFETIAETYDRYQDSNRVLELIKQGQNKNIFVPELHGREHLKWNWWLEDLQNKNSNTRKAFEEEFFFLPPAKIQSNYRAYGAAFDVMNTKDETLNLETLKSSVTIFQELFSKTPNSFTPPAISFSNHLERRVSGEGIKYLDVPRFFKMPKPNGKTTLRFFILGKQKYGLRHLVRNTVFETNMSETNNGVEDCLKGIEEAFQLKQPAIISNHRASFVGRIDPKNREKGLRALDELLKQILKKWPEVEFISVKDL</sequence>
<evidence type="ECO:0000313" key="1">
    <source>
        <dbReference type="EMBL" id="SHE64215.1"/>
    </source>
</evidence>
<dbReference type="RefSeq" id="WP_073192698.1">
    <property type="nucleotide sequence ID" value="NZ_FQTW01000003.1"/>
</dbReference>
<dbReference type="EMBL" id="FQTW01000003">
    <property type="protein sequence ID" value="SHE64215.1"/>
    <property type="molecule type" value="Genomic_DNA"/>
</dbReference>
<gene>
    <name evidence="1" type="ORF">SAMN05444278_103256</name>
</gene>